<evidence type="ECO:0000256" key="1">
    <source>
        <dbReference type="SAM" id="MobiDB-lite"/>
    </source>
</evidence>
<feature type="compositionally biased region" description="Polar residues" evidence="1">
    <location>
        <begin position="41"/>
        <end position="59"/>
    </location>
</feature>
<organism evidence="3 4">
    <name type="scientific">Takifugu bimaculatus</name>
    <dbReference type="NCBI Taxonomy" id="433685"/>
    <lineage>
        <taxon>Eukaryota</taxon>
        <taxon>Metazoa</taxon>
        <taxon>Chordata</taxon>
        <taxon>Craniata</taxon>
        <taxon>Vertebrata</taxon>
        <taxon>Euteleostomi</taxon>
        <taxon>Actinopterygii</taxon>
        <taxon>Neopterygii</taxon>
        <taxon>Teleostei</taxon>
        <taxon>Neoteleostei</taxon>
        <taxon>Acanthomorphata</taxon>
        <taxon>Eupercaria</taxon>
        <taxon>Tetraodontiformes</taxon>
        <taxon>Tetradontoidea</taxon>
        <taxon>Tetraodontidae</taxon>
        <taxon>Takifugu</taxon>
    </lineage>
</organism>
<feature type="region of interest" description="Disordered" evidence="1">
    <location>
        <begin position="21"/>
        <end position="69"/>
    </location>
</feature>
<dbReference type="PANTHER" id="PTHR10841:SF24">
    <property type="entry name" value="SYNAPSIN-1"/>
    <property type="match status" value="1"/>
</dbReference>
<dbReference type="GO" id="GO:0007269">
    <property type="term" value="P:neurotransmitter secretion"/>
    <property type="evidence" value="ECO:0007669"/>
    <property type="project" value="InterPro"/>
</dbReference>
<dbReference type="SUPFAM" id="SSF52440">
    <property type="entry name" value="PreATP-grasp domain"/>
    <property type="match status" value="1"/>
</dbReference>
<reference evidence="3 4" key="1">
    <citation type="submission" date="2019-04" db="EMBL/GenBank/DDBJ databases">
        <title>The sequence and de novo assembly of Takifugu bimaculatus genome using PacBio and Hi-C technologies.</title>
        <authorList>
            <person name="Xu P."/>
            <person name="Liu B."/>
            <person name="Zhou Z."/>
        </authorList>
    </citation>
    <scope>NUCLEOTIDE SEQUENCE [LARGE SCALE GENOMIC DNA]</scope>
    <source>
        <strain evidence="3">TB-2018</strain>
        <tissue evidence="3">Muscle</tissue>
    </source>
</reference>
<dbReference type="GO" id="GO:0030672">
    <property type="term" value="C:synaptic vesicle membrane"/>
    <property type="evidence" value="ECO:0007669"/>
    <property type="project" value="TreeGrafter"/>
</dbReference>
<proteinExistence type="predicted"/>
<name>A0A4Z2BCU3_9TELE</name>
<keyword evidence="4" id="KW-1185">Reference proteome</keyword>
<protein>
    <recommendedName>
        <fullName evidence="2">Synapsin pre-ATP-grasp domain-containing protein</fullName>
    </recommendedName>
</protein>
<dbReference type="InterPro" id="IPR016185">
    <property type="entry name" value="PreATP-grasp_dom_sf"/>
</dbReference>
<dbReference type="AlphaFoldDB" id="A0A4Z2BCU3"/>
<dbReference type="Proteomes" id="UP000516260">
    <property type="component" value="Chromosome 4"/>
</dbReference>
<sequence length="163" mass="17626">MMMNRDENETQRCRFFTTRCNITPSSRHDSHSSSDMSTTSAPNPTQPKITTPHSSSQPQPAAGGGSSFFSSISNAVKQTTAAAAATLSEAADRAGGSSNAKILLVIDDQQTDWVKVFRGRKVHSEYDIKVEQAEFSEINLVANSLGAYSVTVDAFRNGHKVNK</sequence>
<dbReference type="EMBL" id="SWLE01000017">
    <property type="protein sequence ID" value="TNM90231.1"/>
    <property type="molecule type" value="Genomic_DNA"/>
</dbReference>
<dbReference type="InterPro" id="IPR020897">
    <property type="entry name" value="Synapsin_pre-ATP-grasp_dom"/>
</dbReference>
<dbReference type="Pfam" id="PF02078">
    <property type="entry name" value="Synapsin"/>
    <property type="match status" value="1"/>
</dbReference>
<comment type="caution">
    <text evidence="3">The sequence shown here is derived from an EMBL/GenBank/DDBJ whole genome shotgun (WGS) entry which is preliminary data.</text>
</comment>
<feature type="domain" description="Synapsin pre-ATP-grasp" evidence="2">
    <location>
        <begin position="98"/>
        <end position="163"/>
    </location>
</feature>
<dbReference type="InterPro" id="IPR001359">
    <property type="entry name" value="Synapsin"/>
</dbReference>
<dbReference type="PRINTS" id="PR01368">
    <property type="entry name" value="SYNAPSIN"/>
</dbReference>
<gene>
    <name evidence="3" type="ORF">fugu_004465</name>
</gene>
<evidence type="ECO:0000313" key="3">
    <source>
        <dbReference type="EMBL" id="TNM90231.1"/>
    </source>
</evidence>
<dbReference type="PANTHER" id="PTHR10841">
    <property type="entry name" value="SYNAPSIN"/>
    <property type="match status" value="1"/>
</dbReference>
<evidence type="ECO:0000313" key="4">
    <source>
        <dbReference type="Proteomes" id="UP000516260"/>
    </source>
</evidence>
<evidence type="ECO:0000259" key="2">
    <source>
        <dbReference type="Pfam" id="PF02078"/>
    </source>
</evidence>
<accession>A0A4Z2BCU3</accession>
<dbReference type="Gene3D" id="3.40.50.20">
    <property type="match status" value="1"/>
</dbReference>